<comment type="caution">
    <text evidence="2">The sequence shown here is derived from an EMBL/GenBank/DDBJ whole genome shotgun (WGS) entry which is preliminary data.</text>
</comment>
<evidence type="ECO:0000256" key="1">
    <source>
        <dbReference type="SAM" id="SignalP"/>
    </source>
</evidence>
<dbReference type="AlphaFoldDB" id="A0AAW8Q1F3"/>
<sequence length="208" mass="23557">MKNFLKIALLAPIIAIAGCSSTPVDTEAKIEFEPKKVKFLLEVDNENEDQRVLFEQVVQYIPQFGVYPYHYSQLDETTSAIAYDYEGGIHSVDDPKSCAKEKEPNPDCNISTFKYQEGLQINLLFFGSNHLRYNYNLSEVVSDKEFDSEKNQADYAGFLPTILTSAAWGSVTLKDSGVLSEAYTQNKIGKDGEKYIRKITFSYEVLEE</sequence>
<organism evidence="2 3">
    <name type="scientific">Vibrio parahaemolyticus</name>
    <dbReference type="NCBI Taxonomy" id="670"/>
    <lineage>
        <taxon>Bacteria</taxon>
        <taxon>Pseudomonadati</taxon>
        <taxon>Pseudomonadota</taxon>
        <taxon>Gammaproteobacteria</taxon>
        <taxon>Vibrionales</taxon>
        <taxon>Vibrionaceae</taxon>
        <taxon>Vibrio</taxon>
    </lineage>
</organism>
<dbReference type="Proteomes" id="UP001253193">
    <property type="component" value="Unassembled WGS sequence"/>
</dbReference>
<dbReference type="PROSITE" id="PS51257">
    <property type="entry name" value="PROKAR_LIPOPROTEIN"/>
    <property type="match status" value="1"/>
</dbReference>
<dbReference type="RefSeq" id="WP_311020578.1">
    <property type="nucleotide sequence ID" value="NZ_JAUHGG010000003.1"/>
</dbReference>
<proteinExistence type="predicted"/>
<feature type="chain" id="PRO_5043331300" description="Lipoprotein" evidence="1">
    <location>
        <begin position="18"/>
        <end position="208"/>
    </location>
</feature>
<keyword evidence="1" id="KW-0732">Signal</keyword>
<evidence type="ECO:0000313" key="2">
    <source>
        <dbReference type="EMBL" id="MDS1821661.1"/>
    </source>
</evidence>
<name>A0AAW8Q1F3_VIBPH</name>
<evidence type="ECO:0008006" key="4">
    <source>
        <dbReference type="Google" id="ProtNLM"/>
    </source>
</evidence>
<protein>
    <recommendedName>
        <fullName evidence="4">Lipoprotein</fullName>
    </recommendedName>
</protein>
<accession>A0AAW8Q1F3</accession>
<gene>
    <name evidence="2" type="ORF">QX249_13385</name>
</gene>
<dbReference type="EMBL" id="JAUHGG010000003">
    <property type="protein sequence ID" value="MDS1821661.1"/>
    <property type="molecule type" value="Genomic_DNA"/>
</dbReference>
<evidence type="ECO:0000313" key="3">
    <source>
        <dbReference type="Proteomes" id="UP001253193"/>
    </source>
</evidence>
<feature type="signal peptide" evidence="1">
    <location>
        <begin position="1"/>
        <end position="17"/>
    </location>
</feature>
<reference evidence="2" key="1">
    <citation type="submission" date="2023-06" db="EMBL/GenBank/DDBJ databases">
        <title>Genomic Diversity of Vibrio spp. and Metagenomic Analysis of Pathogens in Florida Gulf Coastal Waters Following Hurricane Ian.</title>
        <authorList>
            <person name="Brumfield K.D."/>
        </authorList>
    </citation>
    <scope>NUCLEOTIDE SEQUENCE</scope>
    <source>
        <strain evidence="2">WBS2B-138</strain>
    </source>
</reference>